<dbReference type="SUPFAM" id="SSF53697">
    <property type="entry name" value="SIS domain"/>
    <property type="match status" value="1"/>
</dbReference>
<feature type="binding site" evidence="9">
    <location>
        <position position="84"/>
    </location>
    <ligand>
        <name>Zn(2+)</name>
        <dbReference type="ChEBI" id="CHEBI:29105"/>
    </ligand>
</feature>
<dbReference type="HAMAP" id="MF_00067">
    <property type="entry name" value="GmhA"/>
    <property type="match status" value="1"/>
</dbReference>
<dbReference type="Pfam" id="PF13580">
    <property type="entry name" value="SIS_2"/>
    <property type="match status" value="1"/>
</dbReference>
<keyword evidence="5 9" id="KW-0479">Metal-binding</keyword>
<feature type="binding site" evidence="9">
    <location>
        <position position="144"/>
    </location>
    <ligand>
        <name>substrate</name>
    </ligand>
</feature>
<dbReference type="FunCoup" id="D1C5G3">
    <property type="interactions" value="67"/>
</dbReference>
<dbReference type="InterPro" id="IPR035461">
    <property type="entry name" value="GmhA/DiaA"/>
</dbReference>
<reference evidence="12" key="1">
    <citation type="submission" date="2009-11" db="EMBL/GenBank/DDBJ databases">
        <title>The complete chromosome 1 of Sphaerobacter thermophilus DSM 20745.</title>
        <authorList>
            <person name="Lucas S."/>
            <person name="Copeland A."/>
            <person name="Lapidus A."/>
            <person name="Glavina del Rio T."/>
            <person name="Dalin E."/>
            <person name="Tice H."/>
            <person name="Bruce D."/>
            <person name="Goodwin L."/>
            <person name="Pitluck S."/>
            <person name="Kyrpides N."/>
            <person name="Mavromatis K."/>
            <person name="Ivanova N."/>
            <person name="Mikhailova N."/>
            <person name="LaButti K.M."/>
            <person name="Clum A."/>
            <person name="Sun H.I."/>
            <person name="Brettin T."/>
            <person name="Detter J.C."/>
            <person name="Han C."/>
            <person name="Larimer F."/>
            <person name="Land M."/>
            <person name="Hauser L."/>
            <person name="Markowitz V."/>
            <person name="Cheng J.F."/>
            <person name="Hugenholtz P."/>
            <person name="Woyke T."/>
            <person name="Wu D."/>
            <person name="Steenblock K."/>
            <person name="Schneider S."/>
            <person name="Pukall R."/>
            <person name="Goeker M."/>
            <person name="Klenk H.P."/>
            <person name="Eisen J.A."/>
        </authorList>
    </citation>
    <scope>NUCLEOTIDE SEQUENCE [LARGE SCALE GENOMIC DNA]</scope>
    <source>
        <strain evidence="12">ATCC 49802 / DSM 20745 / S 6022</strain>
    </source>
</reference>
<evidence type="ECO:0000256" key="9">
    <source>
        <dbReference type="HAMAP-Rule" id="MF_00067"/>
    </source>
</evidence>
<dbReference type="GO" id="GO:2001061">
    <property type="term" value="P:D-glycero-D-manno-heptose 7-phosphate biosynthetic process"/>
    <property type="evidence" value="ECO:0007669"/>
    <property type="project" value="UniProtKB-UniPathway"/>
</dbReference>
<dbReference type="EC" id="5.3.1.28" evidence="9"/>
<feature type="binding site" evidence="9">
    <location>
        <position position="191"/>
    </location>
    <ligand>
        <name>Zn(2+)</name>
        <dbReference type="ChEBI" id="CHEBI:29105"/>
    </ligand>
</feature>
<dbReference type="KEGG" id="sti:Sthe_0040"/>
<evidence type="ECO:0000259" key="10">
    <source>
        <dbReference type="PROSITE" id="PS51464"/>
    </source>
</evidence>
<organism evidence="11 12">
    <name type="scientific">Sphaerobacter thermophilus (strain ATCC 49802 / DSM 20745 / KCCM 41009 / NCIMB 13125 / S 6022)</name>
    <dbReference type="NCBI Taxonomy" id="479434"/>
    <lineage>
        <taxon>Bacteria</taxon>
        <taxon>Pseudomonadati</taxon>
        <taxon>Thermomicrobiota</taxon>
        <taxon>Thermomicrobia</taxon>
        <taxon>Sphaerobacterales</taxon>
        <taxon>Sphaerobacterineae</taxon>
        <taxon>Sphaerobacteraceae</taxon>
        <taxon>Sphaerobacter</taxon>
    </lineage>
</organism>
<comment type="cofactor">
    <cofactor evidence="9">
        <name>Zn(2+)</name>
        <dbReference type="ChEBI" id="CHEBI:29105"/>
    </cofactor>
    <text evidence="9">Binds 1 zinc ion per subunit.</text>
</comment>
<evidence type="ECO:0000256" key="7">
    <source>
        <dbReference type="ARBA" id="ARBA00023235"/>
    </source>
</evidence>
<dbReference type="GO" id="GO:0097367">
    <property type="term" value="F:carbohydrate derivative binding"/>
    <property type="evidence" value="ECO:0007669"/>
    <property type="project" value="InterPro"/>
</dbReference>
<feature type="domain" description="SIS" evidence="10">
    <location>
        <begin position="56"/>
        <end position="215"/>
    </location>
</feature>
<feature type="binding site" evidence="9">
    <location>
        <position position="80"/>
    </location>
    <ligand>
        <name>Zn(2+)</name>
        <dbReference type="ChEBI" id="CHEBI:29105"/>
    </ligand>
</feature>
<evidence type="ECO:0000256" key="6">
    <source>
        <dbReference type="ARBA" id="ARBA00022833"/>
    </source>
</evidence>
<feature type="binding site" evidence="9">
    <location>
        <begin position="139"/>
        <end position="141"/>
    </location>
    <ligand>
        <name>substrate</name>
    </ligand>
</feature>
<evidence type="ECO:0000256" key="5">
    <source>
        <dbReference type="ARBA" id="ARBA00022723"/>
    </source>
</evidence>
<comment type="pathway">
    <text evidence="9">Carbohydrate biosynthesis; D-glycero-D-manno-heptose 7-phosphate biosynthesis; D-glycero-alpha-D-manno-heptose 7-phosphate and D-glycero-beta-D-manno-heptose 7-phosphate from sedoheptulose 7-phosphate: step 1/1.</text>
</comment>
<dbReference type="OrthoDB" id="9781311at2"/>
<dbReference type="GO" id="GO:0005975">
    <property type="term" value="P:carbohydrate metabolic process"/>
    <property type="evidence" value="ECO:0007669"/>
    <property type="project" value="UniProtKB-UniRule"/>
</dbReference>
<keyword evidence="4 9" id="KW-0963">Cytoplasm</keyword>
<evidence type="ECO:0000313" key="12">
    <source>
        <dbReference type="Proteomes" id="UP000002027"/>
    </source>
</evidence>
<sequence length="218" mass="22736">MIDDDVQVAAWAPSTNGGPYGAVLAHALAGRRRDLAAALTRLESQSARLAAVADMLIATLRAGRTVLVAGNGGSAAGAQHFAAELVGRFRREREPYPVVALCTDSAVVTAVANDYGYEQVFARQVAAFGRAGDLLVVISTSGESENLVRAAVTARRRGLTVLAVTGERDSRLAALADLAVRVPTDDTALVQELHLIVTHVLCDLVEAELAIREGAGGP</sequence>
<gene>
    <name evidence="9" type="primary">gmhA</name>
    <name evidence="11" type="ordered locus">Sthe_0040</name>
</gene>
<keyword evidence="12" id="KW-1185">Reference proteome</keyword>
<proteinExistence type="inferred from homology"/>
<evidence type="ECO:0000256" key="2">
    <source>
        <dbReference type="ARBA" id="ARBA00004496"/>
    </source>
</evidence>
<feature type="binding site" evidence="9">
    <location>
        <begin position="71"/>
        <end position="73"/>
    </location>
    <ligand>
        <name>substrate</name>
    </ligand>
</feature>
<dbReference type="GO" id="GO:0008968">
    <property type="term" value="F:D-sedoheptulose 7-phosphate isomerase activity"/>
    <property type="evidence" value="ECO:0007669"/>
    <property type="project" value="UniProtKB-UniRule"/>
</dbReference>
<dbReference type="PANTHER" id="PTHR30390:SF6">
    <property type="entry name" value="DNAA INITIATOR-ASSOCIATING PROTEIN DIAA"/>
    <property type="match status" value="1"/>
</dbReference>
<dbReference type="PANTHER" id="PTHR30390">
    <property type="entry name" value="SEDOHEPTULOSE 7-PHOSPHATE ISOMERASE / DNAA INITIATOR-ASSOCIATING FACTOR FOR REPLICATION INITIATION"/>
    <property type="match status" value="1"/>
</dbReference>
<comment type="similarity">
    <text evidence="3 9">Belongs to the SIS family. GmhA subfamily.</text>
</comment>
<keyword evidence="8 9" id="KW-0119">Carbohydrate metabolism</keyword>
<dbReference type="UniPathway" id="UPA00041">
    <property type="reaction ID" value="UER00436"/>
</dbReference>
<dbReference type="InParanoid" id="D1C5G3"/>
<dbReference type="EMBL" id="CP001823">
    <property type="protein sequence ID" value="ACZ37479.1"/>
    <property type="molecule type" value="Genomic_DNA"/>
</dbReference>
<name>D1C5G3_SPHTD</name>
<dbReference type="Proteomes" id="UP000002027">
    <property type="component" value="Chromosome 1"/>
</dbReference>
<feature type="binding site" evidence="9">
    <location>
        <position position="199"/>
    </location>
    <ligand>
        <name>Zn(2+)</name>
        <dbReference type="ChEBI" id="CHEBI:29105"/>
    </ligand>
</feature>
<dbReference type="STRING" id="479434.Sthe_0040"/>
<feature type="binding site" evidence="9">
    <location>
        <begin position="113"/>
        <end position="114"/>
    </location>
    <ligand>
        <name>substrate</name>
    </ligand>
</feature>
<keyword evidence="6 9" id="KW-0862">Zinc</keyword>
<dbReference type="InterPro" id="IPR001347">
    <property type="entry name" value="SIS_dom"/>
</dbReference>
<dbReference type="HOGENOM" id="CLU_080999_0_1_0"/>
<protein>
    <recommendedName>
        <fullName evidence="9">Phosphoheptose isomerase</fullName>
        <ecNumber evidence="9">5.3.1.28</ecNumber>
    </recommendedName>
    <alternativeName>
        <fullName evidence="9">Sedoheptulose 7-phosphate isomerase</fullName>
    </alternativeName>
</protein>
<dbReference type="RefSeq" id="WP_012870528.1">
    <property type="nucleotide sequence ID" value="NC_013523.1"/>
</dbReference>
<dbReference type="GO" id="GO:0008270">
    <property type="term" value="F:zinc ion binding"/>
    <property type="evidence" value="ECO:0007669"/>
    <property type="project" value="UniProtKB-UniRule"/>
</dbReference>
<comment type="function">
    <text evidence="9">Catalyzes the isomerization of sedoheptulose 7-phosphate in D-glycero-D-manno-heptose 7-phosphate.</text>
</comment>
<dbReference type="eggNOG" id="COG0279">
    <property type="taxonomic scope" value="Bacteria"/>
</dbReference>
<evidence type="ECO:0000256" key="8">
    <source>
        <dbReference type="ARBA" id="ARBA00023277"/>
    </source>
</evidence>
<comment type="miscellaneous">
    <text evidence="9">The reaction produces a racemic mixture of D-glycero-alpha-D-manno-heptose 7-phosphate and D-glycero-beta-D-manno-heptose 7-phosphate.</text>
</comment>
<dbReference type="AlphaFoldDB" id="D1C5G3"/>
<dbReference type="InterPro" id="IPR046348">
    <property type="entry name" value="SIS_dom_sf"/>
</dbReference>
<dbReference type="InterPro" id="IPR004515">
    <property type="entry name" value="Phosphoheptose_Isoase"/>
</dbReference>
<dbReference type="PROSITE" id="PS51464">
    <property type="entry name" value="SIS"/>
    <property type="match status" value="1"/>
</dbReference>
<evidence type="ECO:0000256" key="4">
    <source>
        <dbReference type="ARBA" id="ARBA00022490"/>
    </source>
</evidence>
<dbReference type="Gene3D" id="3.40.50.10490">
    <property type="entry name" value="Glucose-6-phosphate isomerase like protein, domain 1"/>
    <property type="match status" value="1"/>
</dbReference>
<comment type="catalytic activity">
    <reaction evidence="1 9">
        <text>2 D-sedoheptulose 7-phosphate = D-glycero-alpha-D-manno-heptose 7-phosphate + D-glycero-beta-D-manno-heptose 7-phosphate</text>
        <dbReference type="Rhea" id="RHEA:27489"/>
        <dbReference type="ChEBI" id="CHEBI:57483"/>
        <dbReference type="ChEBI" id="CHEBI:60203"/>
        <dbReference type="ChEBI" id="CHEBI:60204"/>
        <dbReference type="EC" id="5.3.1.28"/>
    </reaction>
</comment>
<dbReference type="GO" id="GO:0005737">
    <property type="term" value="C:cytoplasm"/>
    <property type="evidence" value="ECO:0007669"/>
    <property type="project" value="UniProtKB-SubCell"/>
</dbReference>
<accession>D1C5G3</accession>
<evidence type="ECO:0000313" key="11">
    <source>
        <dbReference type="EMBL" id="ACZ37479.1"/>
    </source>
</evidence>
<evidence type="ECO:0000256" key="1">
    <source>
        <dbReference type="ARBA" id="ARBA00000348"/>
    </source>
</evidence>
<dbReference type="CDD" id="cd05006">
    <property type="entry name" value="SIS_GmhA"/>
    <property type="match status" value="1"/>
</dbReference>
<keyword evidence="7 9" id="KW-0413">Isomerase</keyword>
<feature type="binding site" evidence="9">
    <location>
        <position position="84"/>
    </location>
    <ligand>
        <name>substrate</name>
    </ligand>
</feature>
<feature type="binding site" evidence="9">
    <location>
        <position position="191"/>
    </location>
    <ligand>
        <name>substrate</name>
    </ligand>
</feature>
<dbReference type="InterPro" id="IPR050099">
    <property type="entry name" value="SIS_GmhA/DiaA_subfam"/>
</dbReference>
<comment type="subcellular location">
    <subcellularLocation>
        <location evidence="2 9">Cytoplasm</location>
    </subcellularLocation>
</comment>
<reference evidence="11 12" key="2">
    <citation type="journal article" date="2010" name="Stand. Genomic Sci.">
        <title>Complete genome sequence of Desulfohalobium retbaense type strain (HR(100)).</title>
        <authorList>
            <person name="Spring S."/>
            <person name="Nolan M."/>
            <person name="Lapidus A."/>
            <person name="Glavina Del Rio T."/>
            <person name="Copeland A."/>
            <person name="Tice H."/>
            <person name="Cheng J.F."/>
            <person name="Lucas S."/>
            <person name="Land M."/>
            <person name="Chen F."/>
            <person name="Bruce D."/>
            <person name="Goodwin L."/>
            <person name="Pitluck S."/>
            <person name="Ivanova N."/>
            <person name="Mavromatis K."/>
            <person name="Mikhailova N."/>
            <person name="Pati A."/>
            <person name="Chen A."/>
            <person name="Palaniappan K."/>
            <person name="Hauser L."/>
            <person name="Chang Y.J."/>
            <person name="Jeffries C.D."/>
            <person name="Munk C."/>
            <person name="Kiss H."/>
            <person name="Chain P."/>
            <person name="Han C."/>
            <person name="Brettin T."/>
            <person name="Detter J.C."/>
            <person name="Schuler E."/>
            <person name="Goker M."/>
            <person name="Rohde M."/>
            <person name="Bristow J."/>
            <person name="Eisen J.A."/>
            <person name="Markowitz V."/>
            <person name="Hugenholtz P."/>
            <person name="Kyrpides N.C."/>
            <person name="Klenk H.P."/>
        </authorList>
    </citation>
    <scope>NUCLEOTIDE SEQUENCE [LARGE SCALE GENOMIC DNA]</scope>
    <source>
        <strain evidence="12">ATCC 49802 / DSM 20745 / S 6022</strain>
    </source>
</reference>
<evidence type="ECO:0000256" key="3">
    <source>
        <dbReference type="ARBA" id="ARBA00009894"/>
    </source>
</evidence>